<evidence type="ECO:0000313" key="11">
    <source>
        <dbReference type="EMBL" id="CDZ97881.1"/>
    </source>
</evidence>
<accession>A0A0F7SG88</accession>
<feature type="compositionally biased region" description="Polar residues" evidence="9">
    <location>
        <begin position="378"/>
        <end position="397"/>
    </location>
</feature>
<name>A0A0F7SG88_PHARH</name>
<evidence type="ECO:0000256" key="4">
    <source>
        <dbReference type="ARBA" id="ARBA00023015"/>
    </source>
</evidence>
<evidence type="ECO:0000256" key="2">
    <source>
        <dbReference type="ARBA" id="ARBA00022737"/>
    </source>
</evidence>
<evidence type="ECO:0000256" key="1">
    <source>
        <dbReference type="ARBA" id="ARBA00004123"/>
    </source>
</evidence>
<feature type="compositionally biased region" description="Pro residues" evidence="9">
    <location>
        <begin position="537"/>
        <end position="546"/>
    </location>
</feature>
<feature type="compositionally biased region" description="Low complexity" evidence="9">
    <location>
        <begin position="442"/>
        <end position="461"/>
    </location>
</feature>
<feature type="compositionally biased region" description="Low complexity" evidence="9">
    <location>
        <begin position="547"/>
        <end position="557"/>
    </location>
</feature>
<dbReference type="Gene3D" id="1.20.920.10">
    <property type="entry name" value="Bromodomain-like"/>
    <property type="match status" value="2"/>
</dbReference>
<dbReference type="AlphaFoldDB" id="A0A0F7SG88"/>
<keyword evidence="4" id="KW-0805">Transcription regulation</keyword>
<feature type="region of interest" description="Disordered" evidence="9">
    <location>
        <begin position="183"/>
        <end position="226"/>
    </location>
</feature>
<dbReference type="PROSITE" id="PS50014">
    <property type="entry name" value="BROMODOMAIN_2"/>
    <property type="match status" value="2"/>
</dbReference>
<dbReference type="GO" id="GO:0006368">
    <property type="term" value="P:transcription elongation by RNA polymerase II"/>
    <property type="evidence" value="ECO:0007669"/>
    <property type="project" value="TreeGrafter"/>
</dbReference>
<protein>
    <submittedName>
        <fullName evidence="11">Chromatin remodeling complex RSC, subunit RSC1/Polybromo and related proteins</fullName>
    </submittedName>
</protein>
<keyword evidence="6" id="KW-0804">Transcription</keyword>
<dbReference type="PANTHER" id="PTHR16062">
    <property type="entry name" value="SWI/SNF-RELATED"/>
    <property type="match status" value="1"/>
</dbReference>
<sequence length="889" mass="96573">MASNQIRQPDPTTHIPTEPLAITENIPHRPKRVAGLDPSLIISEPRLKKRRDDHDAQPSKPHSKHHQDVWDDPEDVMEKGRKLLNVVKSATEGKEPGARLIATDFLRLPNKRQYPSYYDVIKHPVCLEEIEAKIENSSYPNLDTIRAEIERVFWNAKKFNMTGSPIFQDAKYLHKLAKQTYAALTSPNPPPTVSTELEHDEDQEDEDDNNTNNDTQPIASTSSKPKRGLPVHLKLLAAPGIHKQKRVLPDAHIETEGSGGKKPKKVNVWKLLKNRLEKVVAKKDKTGRTLATEFMDLPKKAMYPDYYETIKRPRAFNTVFTKLKRSEYDLVDDFLEDVEYIFSNALEFNLDDSQIALDAVELKTYFHSLVDPVIAEHSSSSLGHPSINPPTGSATDESSAHVPKIIVKRKPEDTESTASPGSLIPPIKLIVNRKPKDEPAQPLSSSSPSASTLTSAAAAAAPGSKRSRDAQSTDHTTAYEPVPIDPPGRIRPAHPNPSEPSIPTSYSSPSSNPNLDPGQTEYGKNTKSSVKKAGSLHPPPLPPPPSTTTTTTTTTTTMDLAPPSYHAQGRPGLSTNSSSSSSSSLGAGSTSAYPTYPPSTTVSNITTTATTTAAASAAAAAVAGTPKKTTQDGVSSINSRPASPLSLPSNYPRSSSQVHPHLQSQSQSQFQPQPQPQPQSQLPGQKVKQRLRIPRPILSAFELRPVQSKDSRPMRLSNGRGIRSHSVAFLEDVVGLDLDLVLSPGPSSGPRPNGIGQTEPGERADGENKEGTIKKTYALQVLINAVPLNPVPLPPTPPPLPPPPTAMADATSPHVPPPLTIPPDESGYTPRPNLAYRLPFPVQSDARKKLAGLGNWTVEVSVRWKDVELGTGVVKASGKEGYELFIRRI</sequence>
<evidence type="ECO:0000256" key="7">
    <source>
        <dbReference type="ARBA" id="ARBA00023242"/>
    </source>
</evidence>
<feature type="compositionally biased region" description="Basic and acidic residues" evidence="9">
    <location>
        <begin position="760"/>
        <end position="769"/>
    </location>
</feature>
<dbReference type="SUPFAM" id="SSF47370">
    <property type="entry name" value="Bromodomain"/>
    <property type="match status" value="2"/>
</dbReference>
<keyword evidence="5 8" id="KW-0103">Bromodomain</keyword>
<proteinExistence type="predicted"/>
<organism evidence="11">
    <name type="scientific">Phaffia rhodozyma</name>
    <name type="common">Yeast</name>
    <name type="synonym">Xanthophyllomyces dendrorhous</name>
    <dbReference type="NCBI Taxonomy" id="264483"/>
    <lineage>
        <taxon>Eukaryota</taxon>
        <taxon>Fungi</taxon>
        <taxon>Dikarya</taxon>
        <taxon>Basidiomycota</taxon>
        <taxon>Agaricomycotina</taxon>
        <taxon>Tremellomycetes</taxon>
        <taxon>Cystofilobasidiales</taxon>
        <taxon>Mrakiaceae</taxon>
        <taxon>Phaffia</taxon>
    </lineage>
</organism>
<dbReference type="InterPro" id="IPR037382">
    <property type="entry name" value="Rsc/polybromo"/>
</dbReference>
<feature type="compositionally biased region" description="Acidic residues" evidence="9">
    <location>
        <begin position="198"/>
        <end position="209"/>
    </location>
</feature>
<dbReference type="GO" id="GO:0003682">
    <property type="term" value="F:chromatin binding"/>
    <property type="evidence" value="ECO:0007669"/>
    <property type="project" value="TreeGrafter"/>
</dbReference>
<keyword evidence="2" id="KW-0677">Repeat</keyword>
<dbReference type="GO" id="GO:0006338">
    <property type="term" value="P:chromatin remodeling"/>
    <property type="evidence" value="ECO:0007669"/>
    <property type="project" value="InterPro"/>
</dbReference>
<evidence type="ECO:0000256" key="3">
    <source>
        <dbReference type="ARBA" id="ARBA00022853"/>
    </source>
</evidence>
<evidence type="ECO:0000256" key="9">
    <source>
        <dbReference type="SAM" id="MobiDB-lite"/>
    </source>
</evidence>
<dbReference type="CDD" id="cd04369">
    <property type="entry name" value="Bromodomain"/>
    <property type="match status" value="2"/>
</dbReference>
<evidence type="ECO:0000256" key="6">
    <source>
        <dbReference type="ARBA" id="ARBA00023163"/>
    </source>
</evidence>
<feature type="compositionally biased region" description="Polar residues" evidence="9">
    <location>
        <begin position="1"/>
        <end position="15"/>
    </location>
</feature>
<dbReference type="GO" id="GO:0016586">
    <property type="term" value="C:RSC-type complex"/>
    <property type="evidence" value="ECO:0007669"/>
    <property type="project" value="InterPro"/>
</dbReference>
<dbReference type="PRINTS" id="PR00503">
    <property type="entry name" value="BROMODOMAIN"/>
</dbReference>
<feature type="domain" description="Bromo" evidence="10">
    <location>
        <begin position="286"/>
        <end position="356"/>
    </location>
</feature>
<feature type="compositionally biased region" description="Low complexity" evidence="9">
    <location>
        <begin position="573"/>
        <end position="628"/>
    </location>
</feature>
<dbReference type="Pfam" id="PF00439">
    <property type="entry name" value="Bromodomain"/>
    <property type="match status" value="2"/>
</dbReference>
<dbReference type="InterPro" id="IPR036427">
    <property type="entry name" value="Bromodomain-like_sf"/>
</dbReference>
<evidence type="ECO:0000256" key="5">
    <source>
        <dbReference type="ARBA" id="ARBA00023117"/>
    </source>
</evidence>
<feature type="region of interest" description="Disordered" evidence="9">
    <location>
        <begin position="1"/>
        <end position="75"/>
    </location>
</feature>
<reference evidence="11" key="1">
    <citation type="submission" date="2014-08" db="EMBL/GenBank/DDBJ databases">
        <authorList>
            <person name="Sharma Rahul"/>
            <person name="Thines Marco"/>
        </authorList>
    </citation>
    <scope>NUCLEOTIDE SEQUENCE</scope>
</reference>
<dbReference type="EMBL" id="LN483249">
    <property type="protein sequence ID" value="CDZ97881.1"/>
    <property type="molecule type" value="Genomic_DNA"/>
</dbReference>
<feature type="compositionally biased region" description="Low complexity" evidence="9">
    <location>
        <begin position="654"/>
        <end position="685"/>
    </location>
</feature>
<keyword evidence="7" id="KW-0539">Nucleus</keyword>
<keyword evidence="3" id="KW-0156">Chromatin regulator</keyword>
<evidence type="ECO:0000256" key="8">
    <source>
        <dbReference type="PROSITE-ProRule" id="PRU00035"/>
    </source>
</evidence>
<feature type="region of interest" description="Disordered" evidence="9">
    <location>
        <begin position="743"/>
        <end position="769"/>
    </location>
</feature>
<feature type="region of interest" description="Disordered" evidence="9">
    <location>
        <begin position="378"/>
        <end position="400"/>
    </location>
</feature>
<evidence type="ECO:0000259" key="10">
    <source>
        <dbReference type="PROSITE" id="PS50014"/>
    </source>
</evidence>
<feature type="compositionally biased region" description="Polar residues" evidence="9">
    <location>
        <begin position="631"/>
        <end position="653"/>
    </location>
</feature>
<comment type="subcellular location">
    <subcellularLocation>
        <location evidence="1">Nucleus</location>
    </subcellularLocation>
</comment>
<feature type="compositionally biased region" description="Low complexity" evidence="9">
    <location>
        <begin position="501"/>
        <end position="513"/>
    </location>
</feature>
<dbReference type="InterPro" id="IPR001487">
    <property type="entry name" value="Bromodomain"/>
</dbReference>
<dbReference type="SMART" id="SM00297">
    <property type="entry name" value="BROMO"/>
    <property type="match status" value="2"/>
</dbReference>
<dbReference type="PANTHER" id="PTHR16062:SF19">
    <property type="entry name" value="PROTEIN POLYBROMO-1"/>
    <property type="match status" value="1"/>
</dbReference>
<feature type="region of interest" description="Disordered" evidence="9">
    <location>
        <begin position="435"/>
        <end position="688"/>
    </location>
</feature>
<feature type="domain" description="Bromo" evidence="10">
    <location>
        <begin position="97"/>
        <end position="167"/>
    </location>
</feature>